<evidence type="ECO:0000256" key="3">
    <source>
        <dbReference type="ARBA" id="ARBA00023125"/>
    </source>
</evidence>
<evidence type="ECO:0000256" key="2">
    <source>
        <dbReference type="ARBA" id="ARBA00023015"/>
    </source>
</evidence>
<dbReference type="PROSITE" id="PS50932">
    <property type="entry name" value="HTH_LACI_2"/>
    <property type="match status" value="1"/>
</dbReference>
<dbReference type="CDD" id="cd01392">
    <property type="entry name" value="HTH_LacI"/>
    <property type="match status" value="1"/>
</dbReference>
<dbReference type="Gene3D" id="3.40.50.2300">
    <property type="match status" value="2"/>
</dbReference>
<dbReference type="SUPFAM" id="SSF53822">
    <property type="entry name" value="Periplasmic binding protein-like I"/>
    <property type="match status" value="1"/>
</dbReference>
<keyword evidence="1" id="KW-0678">Repressor</keyword>
<name>A0ABY0NW48_9HYPH</name>
<sequence length="344" mass="37561">MPEQFRKGVLVPRLDDVAAAAGVARSTASRVMSGEATLTIREETRQRVLDAAAKLGYRPDTRARALRLKRTYALGIVVPEIDNPAFGTIIRSAQKAAIERRYSLFISLADKDQPDTALYRRLVEGKGVDGVLVTTISDPGLVDELRRRSIKHLLVNRELEGHQGSIIVDYVEATAQVVEHLVMLGHRRLAFISGPLHQYAGQKRLEGFTKGLRRCGLVPDEQLIGECNYGWAEAAEVFKRIYVASAAPPSAVCAANTTIASGMIAGARSIGLEVPDELSVISLLDSPLALMHVPAISAVQFPFEELGRLAANELIDAIENGSEMENVRLERFRIAERGSVSSLR</sequence>
<keyword evidence="2" id="KW-0805">Transcription regulation</keyword>
<comment type="caution">
    <text evidence="6">The sequence shown here is derived from an EMBL/GenBank/DDBJ whole genome shotgun (WGS) entry which is preliminary data.</text>
</comment>
<dbReference type="InterPro" id="IPR010982">
    <property type="entry name" value="Lambda_DNA-bd_dom_sf"/>
</dbReference>
<organism evidence="6 7">
    <name type="scientific">Bosea robiniae</name>
    <dbReference type="NCBI Taxonomy" id="1036780"/>
    <lineage>
        <taxon>Bacteria</taxon>
        <taxon>Pseudomonadati</taxon>
        <taxon>Pseudomonadota</taxon>
        <taxon>Alphaproteobacteria</taxon>
        <taxon>Hyphomicrobiales</taxon>
        <taxon>Boseaceae</taxon>
        <taxon>Bosea</taxon>
    </lineage>
</organism>
<accession>A0ABY0NW48</accession>
<dbReference type="InterPro" id="IPR028082">
    <property type="entry name" value="Peripla_BP_I"/>
</dbReference>
<protein>
    <submittedName>
        <fullName evidence="6">LacI family transcriptional regulator</fullName>
    </submittedName>
</protein>
<dbReference type="InterPro" id="IPR000843">
    <property type="entry name" value="HTH_LacI"/>
</dbReference>
<dbReference type="Pfam" id="PF13377">
    <property type="entry name" value="Peripla_BP_3"/>
    <property type="match status" value="1"/>
</dbReference>
<evidence type="ECO:0000256" key="1">
    <source>
        <dbReference type="ARBA" id="ARBA00022491"/>
    </source>
</evidence>
<evidence type="ECO:0000313" key="6">
    <source>
        <dbReference type="EMBL" id="SDG22968.1"/>
    </source>
</evidence>
<keyword evidence="7" id="KW-1185">Reference proteome</keyword>
<dbReference type="RefSeq" id="WP_091856875.1">
    <property type="nucleotide sequence ID" value="NZ_FNBZ01000003.1"/>
</dbReference>
<feature type="domain" description="HTH lacI-type" evidence="5">
    <location>
        <begin position="12"/>
        <end position="68"/>
    </location>
</feature>
<dbReference type="PANTHER" id="PTHR30146:SF148">
    <property type="entry name" value="HTH-TYPE TRANSCRIPTIONAL REPRESSOR PURR-RELATED"/>
    <property type="match status" value="1"/>
</dbReference>
<dbReference type="EMBL" id="FNBZ01000003">
    <property type="protein sequence ID" value="SDG22968.1"/>
    <property type="molecule type" value="Genomic_DNA"/>
</dbReference>
<keyword evidence="4" id="KW-0804">Transcription</keyword>
<dbReference type="Proteomes" id="UP000199468">
    <property type="component" value="Unassembled WGS sequence"/>
</dbReference>
<dbReference type="SMART" id="SM00354">
    <property type="entry name" value="HTH_LACI"/>
    <property type="match status" value="1"/>
</dbReference>
<evidence type="ECO:0000313" key="7">
    <source>
        <dbReference type="Proteomes" id="UP000199468"/>
    </source>
</evidence>
<dbReference type="InterPro" id="IPR046335">
    <property type="entry name" value="LacI/GalR-like_sensor"/>
</dbReference>
<gene>
    <name evidence="6" type="ORF">SAMN05421844_103258</name>
</gene>
<evidence type="ECO:0000259" key="5">
    <source>
        <dbReference type="PROSITE" id="PS50932"/>
    </source>
</evidence>
<evidence type="ECO:0000256" key="4">
    <source>
        <dbReference type="ARBA" id="ARBA00023163"/>
    </source>
</evidence>
<dbReference type="SUPFAM" id="SSF47413">
    <property type="entry name" value="lambda repressor-like DNA-binding domains"/>
    <property type="match status" value="1"/>
</dbReference>
<reference evidence="6 7" key="1">
    <citation type="submission" date="2016-10" db="EMBL/GenBank/DDBJ databases">
        <authorList>
            <person name="Varghese N."/>
            <person name="Submissions S."/>
        </authorList>
    </citation>
    <scope>NUCLEOTIDE SEQUENCE [LARGE SCALE GENOMIC DNA]</scope>
    <source>
        <strain evidence="6 7">DSM 26672</strain>
    </source>
</reference>
<dbReference type="Pfam" id="PF00356">
    <property type="entry name" value="LacI"/>
    <property type="match status" value="1"/>
</dbReference>
<proteinExistence type="predicted"/>
<keyword evidence="3" id="KW-0238">DNA-binding</keyword>
<dbReference type="Gene3D" id="1.10.260.40">
    <property type="entry name" value="lambda repressor-like DNA-binding domains"/>
    <property type="match status" value="1"/>
</dbReference>
<dbReference type="CDD" id="cd06267">
    <property type="entry name" value="PBP1_LacI_sugar_binding-like"/>
    <property type="match status" value="1"/>
</dbReference>
<dbReference type="PANTHER" id="PTHR30146">
    <property type="entry name" value="LACI-RELATED TRANSCRIPTIONAL REPRESSOR"/>
    <property type="match status" value="1"/>
</dbReference>